<reference evidence="1 2" key="1">
    <citation type="submission" date="2024-09" db="EMBL/GenBank/DDBJ databases">
        <authorList>
            <person name="Sun Q."/>
            <person name="Mori K."/>
        </authorList>
    </citation>
    <scope>NUCLEOTIDE SEQUENCE [LARGE SCALE GENOMIC DNA]</scope>
    <source>
        <strain evidence="1 2">CGMCC 1.12926</strain>
    </source>
</reference>
<organism evidence="1 2">
    <name type="scientific">Flavobacterium procerum</name>
    <dbReference type="NCBI Taxonomy" id="1455569"/>
    <lineage>
        <taxon>Bacteria</taxon>
        <taxon>Pseudomonadati</taxon>
        <taxon>Bacteroidota</taxon>
        <taxon>Flavobacteriia</taxon>
        <taxon>Flavobacteriales</taxon>
        <taxon>Flavobacteriaceae</taxon>
        <taxon>Flavobacterium</taxon>
    </lineage>
</organism>
<proteinExistence type="predicted"/>
<name>A0ABV6BP28_9FLAO</name>
<protein>
    <submittedName>
        <fullName evidence="1">Uncharacterized protein</fullName>
    </submittedName>
</protein>
<comment type="caution">
    <text evidence="1">The sequence shown here is derived from an EMBL/GenBank/DDBJ whole genome shotgun (WGS) entry which is preliminary data.</text>
</comment>
<dbReference type="Proteomes" id="UP001589734">
    <property type="component" value="Unassembled WGS sequence"/>
</dbReference>
<dbReference type="RefSeq" id="WP_379684082.1">
    <property type="nucleotide sequence ID" value="NZ_JBHLYW010000005.1"/>
</dbReference>
<gene>
    <name evidence="1" type="ORF">ACFFLS_04880</name>
</gene>
<dbReference type="EMBL" id="JBHLYW010000005">
    <property type="protein sequence ID" value="MFC0076361.1"/>
    <property type="molecule type" value="Genomic_DNA"/>
</dbReference>
<accession>A0ABV6BP28</accession>
<evidence type="ECO:0000313" key="2">
    <source>
        <dbReference type="Proteomes" id="UP001589734"/>
    </source>
</evidence>
<sequence>MKKITTIFALIILVNYSFGQKKLIKDIDFDGKEDTVFIDSVKSTIVCKLSTLNYKSISCKPIEILNETCGIRNSKNGFKFYNDWMRAGYENQFRYNPKTKKIQLIGMSRYEFGNAAHDGAGESSVNLLTDDYIGNWNYYDEDKSDLIKIPTIKTKMKFKSIHLEDFSDETYFNYADRCSDLFYKYKKIKMMKK</sequence>
<evidence type="ECO:0000313" key="1">
    <source>
        <dbReference type="EMBL" id="MFC0076361.1"/>
    </source>
</evidence>
<keyword evidence="2" id="KW-1185">Reference proteome</keyword>